<evidence type="ECO:0000256" key="1">
    <source>
        <dbReference type="SAM" id="Phobius"/>
    </source>
</evidence>
<keyword evidence="1" id="KW-0812">Transmembrane</keyword>
<organism evidence="3 4">
    <name type="scientific">Aphanomyces euteiches</name>
    <dbReference type="NCBI Taxonomy" id="100861"/>
    <lineage>
        <taxon>Eukaryota</taxon>
        <taxon>Sar</taxon>
        <taxon>Stramenopiles</taxon>
        <taxon>Oomycota</taxon>
        <taxon>Saprolegniomycetes</taxon>
        <taxon>Saprolegniales</taxon>
        <taxon>Verrucalvaceae</taxon>
        <taxon>Aphanomyces</taxon>
    </lineage>
</organism>
<dbReference type="EMBL" id="VJMJ01000074">
    <property type="protein sequence ID" value="KAF0738458.1"/>
    <property type="molecule type" value="Genomic_DNA"/>
</dbReference>
<keyword evidence="4" id="KW-1185">Reference proteome</keyword>
<keyword evidence="1" id="KW-0472">Membrane</keyword>
<dbReference type="Pfam" id="PF15627">
    <property type="entry name" value="CEP76-C2"/>
    <property type="match status" value="1"/>
</dbReference>
<evidence type="ECO:0000313" key="3">
    <source>
        <dbReference type="EMBL" id="KAF0738458.1"/>
    </source>
</evidence>
<feature type="domain" description="CEP76 C2" evidence="2">
    <location>
        <begin position="91"/>
        <end position="248"/>
    </location>
</feature>
<comment type="caution">
    <text evidence="3">The sequence shown here is derived from an EMBL/GenBank/DDBJ whole genome shotgun (WGS) entry which is preliminary data.</text>
</comment>
<feature type="transmembrane region" description="Helical" evidence="1">
    <location>
        <begin position="353"/>
        <end position="375"/>
    </location>
</feature>
<accession>A0A6G0XEL4</accession>
<reference evidence="3 4" key="1">
    <citation type="submission" date="2019-07" db="EMBL/GenBank/DDBJ databases">
        <title>Genomics analysis of Aphanomyces spp. identifies a new class of oomycete effector associated with host adaptation.</title>
        <authorList>
            <person name="Gaulin E."/>
        </authorList>
    </citation>
    <scope>NUCLEOTIDE SEQUENCE [LARGE SCALE GENOMIC DNA]</scope>
    <source>
        <strain evidence="3 4">ATCC 201684</strain>
    </source>
</reference>
<dbReference type="PANTHER" id="PTHR46436">
    <property type="entry name" value="CENTROSOMAL PROTEIN OF 76 KDA"/>
    <property type="match status" value="1"/>
</dbReference>
<dbReference type="InterPro" id="IPR028926">
    <property type="entry name" value="CEP76-C2"/>
</dbReference>
<dbReference type="PANTHER" id="PTHR46436:SF1">
    <property type="entry name" value="CENTROSOMAL PROTEIN OF 76 KDA"/>
    <property type="match status" value="1"/>
</dbReference>
<proteinExistence type="predicted"/>
<dbReference type="Proteomes" id="UP000481153">
    <property type="component" value="Unassembled WGS sequence"/>
</dbReference>
<gene>
    <name evidence="3" type="ORF">Ae201684_005688</name>
</gene>
<dbReference type="AlphaFoldDB" id="A0A6G0XEL4"/>
<dbReference type="InterPro" id="IPR052299">
    <property type="entry name" value="CEP76"/>
</dbReference>
<sequence length="383" mass="43927">MVPPDKLASLRSVIDAKLRNEGIYDQLRSLIQSNAAQEPTLDQDAMLHQVLDSDIVQQLISSMQDETSTSSSKDLGLDESSILEIPSEGLNLHVKVAGGRAFVDQIEETDNTPTTRSCFQLHLAFQNQRFQSHEVVISSVDPPFDESYNLKLNLDVESRHNVVGLTRWEVLCSISEPMQWVVTKLIQTKNRGDSTSQWQSNRTELVGAAILDWRQVLTSSHPTVHIPLTLNGPMNVPVGILDLRFDLPSVRKSSSMCHNVRQFLQRQKLDHHARQRHLYQACKMWWNDLMQENGASSSISHSIRLFVPDECHQYRLVRRLSWFAPLSRQSKVHIYPHRVKRLALYRCCHLNVLVLWIQVVTLHHGQVCTLFLFLAKAMYKPMR</sequence>
<evidence type="ECO:0000259" key="2">
    <source>
        <dbReference type="Pfam" id="PF15627"/>
    </source>
</evidence>
<name>A0A6G0XEL4_9STRA</name>
<evidence type="ECO:0000313" key="4">
    <source>
        <dbReference type="Proteomes" id="UP000481153"/>
    </source>
</evidence>
<dbReference type="VEuPathDB" id="FungiDB:AeMF1_021401"/>
<protein>
    <recommendedName>
        <fullName evidence="2">CEP76 C2 domain-containing protein</fullName>
    </recommendedName>
</protein>
<keyword evidence="1" id="KW-1133">Transmembrane helix</keyword>